<feature type="compositionally biased region" description="Pro residues" evidence="1">
    <location>
        <begin position="280"/>
        <end position="299"/>
    </location>
</feature>
<feature type="region of interest" description="Disordered" evidence="1">
    <location>
        <begin position="577"/>
        <end position="601"/>
    </location>
</feature>
<sequence>MPTPPTTSSSSPSASPPRPTRSQVGRVDEVTGPVGVGGFEAGEGGEMSVRRRQLLWTSGVPHGRREDGEDAHADGAGEVVCVGFAERVNVNAVGGPRGRQRWRVWGARVLALAASFWVHTWGRDDMRTTHLSHPLGGPVGCFGSFTVSSLLAHAIDGDALPGARPIVDDARRSAKEVLAEDEVQLRQMMRRCLETWSLHLFSLRQVPFVQLVLPFPVRLFCFPFFFFCWDGNVREHVVWRRPTNDWPPPKPSAQSSQAAQAHCATPNLVANECTSASASTPPPLPLSTHPSAPPTPPMTAPHRQFFGALDDEFEQRGAARACSAHSWTSSGPRTPQRWLHAVAAPLSATLQFSAPLTLNNNVSANAPLNAELTRKLRKAHKALSVFGWIRSPCWGRRRSCFWMSFVICCGVGGPAVELARKWALVRPALSGSTFVFFEEFVPREYRLALAGAAPPGTLRHLPLLFSPSPSPAMGGKTWKQAQTLNGRPYSSTKILNLGAKRAVSIGPMSPPRCRLRLGAATVAMARTQSNDAHASSGESGETPGRDPQRDREKSWQRWTVRAGIAPGEYAAMEFETPLAEESDDEGAGAEEAARQRRGESASDAWVDILVGSVCLGRMRSWGGGRAARGRRLRGGGGGGVWIQIWRAWRLRRSWDGTMGSEQSPDPEEMDRRKEQRERDEERLRGSNIVEIERPSAGRAQRQEARNQRCSGTLTSTPNDDQPRRTTTILAVSSAGQIAMMSTMSSPPIPGISHVSLAYSHPPCPHVSRSTRRRSSIRRRGGPAPADRETGRSKEDSDILKPPTPAQTDSANARRAVHQPNPLPVHFPQLSSLLRGCLPIPLAQHGQAVAAAVQKHHPPLSLTAGSARCVHGAPRHNVLEEEEEP</sequence>
<feature type="compositionally biased region" description="Basic and acidic residues" evidence="1">
    <location>
        <begin position="785"/>
        <end position="798"/>
    </location>
</feature>
<evidence type="ECO:0000256" key="1">
    <source>
        <dbReference type="SAM" id="MobiDB-lite"/>
    </source>
</evidence>
<feature type="region of interest" description="Disordered" evidence="1">
    <location>
        <begin position="656"/>
        <end position="724"/>
    </location>
</feature>
<accession>A0AAD7IA92</accession>
<feature type="compositionally biased region" description="Basic and acidic residues" evidence="1">
    <location>
        <begin position="591"/>
        <end position="600"/>
    </location>
</feature>
<proteinExistence type="predicted"/>
<feature type="compositionally biased region" description="Acidic residues" evidence="1">
    <location>
        <begin position="578"/>
        <end position="588"/>
    </location>
</feature>
<organism evidence="2 3">
    <name type="scientific">Mycena metata</name>
    <dbReference type="NCBI Taxonomy" id="1033252"/>
    <lineage>
        <taxon>Eukaryota</taxon>
        <taxon>Fungi</taxon>
        <taxon>Dikarya</taxon>
        <taxon>Basidiomycota</taxon>
        <taxon>Agaricomycotina</taxon>
        <taxon>Agaricomycetes</taxon>
        <taxon>Agaricomycetidae</taxon>
        <taxon>Agaricales</taxon>
        <taxon>Marasmiineae</taxon>
        <taxon>Mycenaceae</taxon>
        <taxon>Mycena</taxon>
    </lineage>
</organism>
<feature type="compositionally biased region" description="Low complexity" evidence="1">
    <location>
        <begin position="1"/>
        <end position="13"/>
    </location>
</feature>
<feature type="region of interest" description="Disordered" evidence="1">
    <location>
        <begin position="273"/>
        <end position="303"/>
    </location>
</feature>
<feature type="region of interest" description="Disordered" evidence="1">
    <location>
        <begin position="1"/>
        <end position="43"/>
    </location>
</feature>
<protein>
    <submittedName>
        <fullName evidence="2">Uncharacterized protein</fullName>
    </submittedName>
</protein>
<feature type="compositionally biased region" description="Basic and acidic residues" evidence="1">
    <location>
        <begin position="543"/>
        <end position="555"/>
    </location>
</feature>
<dbReference type="AlphaFoldDB" id="A0AAD7IA92"/>
<comment type="caution">
    <text evidence="2">The sequence shown here is derived from an EMBL/GenBank/DDBJ whole genome shotgun (WGS) entry which is preliminary data.</text>
</comment>
<keyword evidence="3" id="KW-1185">Reference proteome</keyword>
<feature type="compositionally biased region" description="Polar residues" evidence="1">
    <location>
        <begin position="528"/>
        <end position="539"/>
    </location>
</feature>
<feature type="region of interest" description="Disordered" evidence="1">
    <location>
        <begin position="528"/>
        <end position="556"/>
    </location>
</feature>
<dbReference type="EMBL" id="JARKIB010000111">
    <property type="protein sequence ID" value="KAJ7738582.1"/>
    <property type="molecule type" value="Genomic_DNA"/>
</dbReference>
<feature type="compositionally biased region" description="Gly residues" evidence="1">
    <location>
        <begin position="34"/>
        <end position="43"/>
    </location>
</feature>
<feature type="compositionally biased region" description="Basic residues" evidence="1">
    <location>
        <begin position="768"/>
        <end position="780"/>
    </location>
</feature>
<feature type="compositionally biased region" description="Basic and acidic residues" evidence="1">
    <location>
        <begin position="669"/>
        <end position="706"/>
    </location>
</feature>
<evidence type="ECO:0000313" key="3">
    <source>
        <dbReference type="Proteomes" id="UP001215598"/>
    </source>
</evidence>
<name>A0AAD7IA92_9AGAR</name>
<reference evidence="2" key="1">
    <citation type="submission" date="2023-03" db="EMBL/GenBank/DDBJ databases">
        <title>Massive genome expansion in bonnet fungi (Mycena s.s.) driven by repeated elements and novel gene families across ecological guilds.</title>
        <authorList>
            <consortium name="Lawrence Berkeley National Laboratory"/>
            <person name="Harder C.B."/>
            <person name="Miyauchi S."/>
            <person name="Viragh M."/>
            <person name="Kuo A."/>
            <person name="Thoen E."/>
            <person name="Andreopoulos B."/>
            <person name="Lu D."/>
            <person name="Skrede I."/>
            <person name="Drula E."/>
            <person name="Henrissat B."/>
            <person name="Morin E."/>
            <person name="Kohler A."/>
            <person name="Barry K."/>
            <person name="LaButti K."/>
            <person name="Morin E."/>
            <person name="Salamov A."/>
            <person name="Lipzen A."/>
            <person name="Mereny Z."/>
            <person name="Hegedus B."/>
            <person name="Baldrian P."/>
            <person name="Stursova M."/>
            <person name="Weitz H."/>
            <person name="Taylor A."/>
            <person name="Grigoriev I.V."/>
            <person name="Nagy L.G."/>
            <person name="Martin F."/>
            <person name="Kauserud H."/>
        </authorList>
    </citation>
    <scope>NUCLEOTIDE SEQUENCE</scope>
    <source>
        <strain evidence="2">CBHHK182m</strain>
    </source>
</reference>
<evidence type="ECO:0000313" key="2">
    <source>
        <dbReference type="EMBL" id="KAJ7738582.1"/>
    </source>
</evidence>
<feature type="compositionally biased region" description="Polar residues" evidence="1">
    <location>
        <begin position="707"/>
        <end position="724"/>
    </location>
</feature>
<dbReference type="Proteomes" id="UP001215598">
    <property type="component" value="Unassembled WGS sequence"/>
</dbReference>
<feature type="region of interest" description="Disordered" evidence="1">
    <location>
        <begin position="762"/>
        <end position="822"/>
    </location>
</feature>
<gene>
    <name evidence="2" type="ORF">B0H16DRAFT_1465686</name>
</gene>